<feature type="compositionally biased region" description="Acidic residues" evidence="5">
    <location>
        <begin position="623"/>
        <end position="633"/>
    </location>
</feature>
<gene>
    <name evidence="8" type="ORF">M3P21_04640</name>
</gene>
<dbReference type="Gene3D" id="3.30.1330.60">
    <property type="entry name" value="OmpA-like domain"/>
    <property type="match status" value="1"/>
</dbReference>
<protein>
    <submittedName>
        <fullName evidence="8">OmpA family protein</fullName>
    </submittedName>
</protein>
<reference evidence="8" key="1">
    <citation type="submission" date="2022-05" db="EMBL/GenBank/DDBJ databases">
        <authorList>
            <person name="Park J.-S."/>
        </authorList>
    </citation>
    <scope>NUCLEOTIDE SEQUENCE</scope>
    <source>
        <strain evidence="8">2012CJ41-6</strain>
    </source>
</reference>
<evidence type="ECO:0000256" key="3">
    <source>
        <dbReference type="ARBA" id="ARBA00023237"/>
    </source>
</evidence>
<evidence type="ECO:0000256" key="5">
    <source>
        <dbReference type="SAM" id="MobiDB-lite"/>
    </source>
</evidence>
<dbReference type="SUPFAM" id="SSF103088">
    <property type="entry name" value="OmpA-like"/>
    <property type="match status" value="1"/>
</dbReference>
<sequence length="633" mass="67540">MRISQTFIVAMTFALAAGLCVIAAGFAVQAVEDASEISVRRALDLNGHDWAEVQADGLRVVLTGTATDEATRFNALTVVGDEVDASRVIDEMEIIPTANLRAPRFSAEILRNDSGISIIGLVPTTMDRDGLINQLRGIPDRGGVTDLLETADYAEPEGWSDAIEFATTALSVLPRSKISVGADLVSVTAIADSAEDKTRIENTLTRVVPSGLRIRLDISAPRPVITPFTLRFLIDEDGARFDACSADSTGARDQIAAAARRAGVATEQACVIGLGVPSPKWGTAAELGIDALTTLGQGSITMSDADVTLIAAQGTDQGQFDRVIGELQADLPAVFALHAVLPEPVEADPAGPVEFTATLSPEGLVQLRGRLADENMRHMVDSYARAAFGSDVVHTATRIVPDLPGEWPVRVLAGLETLSLLRNGVLTVTPDSVTLQGVSYLEDASAQAARLLAEKLGEAQGFDLSITYEEPPEPADKPLDPEVCESRVAEIQGEAKITFEPGSATIAGESLDTMNRIADVLDQCGGIRMEIQGYTDSQGREEMNLQLSQARAQSVLNELRARRVLTSSFTAVGYGENDPIADNKTEDGREANRRINFYLIRPEPIPETQTGLEAVEQQPEPAAETDAENGEDQ</sequence>
<dbReference type="CDD" id="cd07185">
    <property type="entry name" value="OmpA_C-like"/>
    <property type="match status" value="1"/>
</dbReference>
<dbReference type="Gene3D" id="3.40.1520.20">
    <property type="match status" value="2"/>
</dbReference>
<keyword evidence="3" id="KW-0998">Cell outer membrane</keyword>
<evidence type="ECO:0000256" key="1">
    <source>
        <dbReference type="ARBA" id="ARBA00004442"/>
    </source>
</evidence>
<comment type="subcellular location">
    <subcellularLocation>
        <location evidence="1">Cell outer membrane</location>
    </subcellularLocation>
</comment>
<evidence type="ECO:0000256" key="2">
    <source>
        <dbReference type="ARBA" id="ARBA00023136"/>
    </source>
</evidence>
<name>A0ABT0Q045_9RHOB</name>
<organism evidence="8 9">
    <name type="scientific">Ruegeria spongiae</name>
    <dbReference type="NCBI Taxonomy" id="2942209"/>
    <lineage>
        <taxon>Bacteria</taxon>
        <taxon>Pseudomonadati</taxon>
        <taxon>Pseudomonadota</taxon>
        <taxon>Alphaproteobacteria</taxon>
        <taxon>Rhodobacterales</taxon>
        <taxon>Roseobacteraceae</taxon>
        <taxon>Ruegeria</taxon>
    </lineage>
</organism>
<comment type="caution">
    <text evidence="8">The sequence shown here is derived from an EMBL/GenBank/DDBJ whole genome shotgun (WGS) entry which is preliminary data.</text>
</comment>
<keyword evidence="9" id="KW-1185">Reference proteome</keyword>
<evidence type="ECO:0000313" key="8">
    <source>
        <dbReference type="EMBL" id="MCL6282812.1"/>
    </source>
</evidence>
<feature type="chain" id="PRO_5045995472" evidence="6">
    <location>
        <begin position="31"/>
        <end position="633"/>
    </location>
</feature>
<dbReference type="PANTHER" id="PTHR30329">
    <property type="entry name" value="STATOR ELEMENT OF FLAGELLAR MOTOR COMPLEX"/>
    <property type="match status" value="1"/>
</dbReference>
<keyword evidence="2 4" id="KW-0472">Membrane</keyword>
<dbReference type="PRINTS" id="PR01021">
    <property type="entry name" value="OMPADOMAIN"/>
</dbReference>
<feature type="region of interest" description="Disordered" evidence="5">
    <location>
        <begin position="600"/>
        <end position="633"/>
    </location>
</feature>
<feature type="compositionally biased region" description="Low complexity" evidence="5">
    <location>
        <begin position="613"/>
        <end position="622"/>
    </location>
</feature>
<dbReference type="PROSITE" id="PS51123">
    <property type="entry name" value="OMPA_2"/>
    <property type="match status" value="1"/>
</dbReference>
<dbReference type="RefSeq" id="WP_249707280.1">
    <property type="nucleotide sequence ID" value="NZ_JAMFMB010000004.1"/>
</dbReference>
<accession>A0ABT0Q045</accession>
<dbReference type="InterPro" id="IPR050330">
    <property type="entry name" value="Bact_OuterMem_StrucFunc"/>
</dbReference>
<evidence type="ECO:0000256" key="4">
    <source>
        <dbReference type="PROSITE-ProRule" id="PRU00473"/>
    </source>
</evidence>
<dbReference type="InterPro" id="IPR006665">
    <property type="entry name" value="OmpA-like"/>
</dbReference>
<feature type="signal peptide" evidence="6">
    <location>
        <begin position="1"/>
        <end position="30"/>
    </location>
</feature>
<evidence type="ECO:0000259" key="7">
    <source>
        <dbReference type="PROSITE" id="PS51123"/>
    </source>
</evidence>
<dbReference type="InterPro" id="IPR006664">
    <property type="entry name" value="OMP_bac"/>
</dbReference>
<dbReference type="PANTHER" id="PTHR30329:SF21">
    <property type="entry name" value="LIPOPROTEIN YIAD-RELATED"/>
    <property type="match status" value="1"/>
</dbReference>
<evidence type="ECO:0000256" key="6">
    <source>
        <dbReference type="SAM" id="SignalP"/>
    </source>
</evidence>
<evidence type="ECO:0000313" key="9">
    <source>
        <dbReference type="Proteomes" id="UP001203880"/>
    </source>
</evidence>
<dbReference type="InterPro" id="IPR036737">
    <property type="entry name" value="OmpA-like_sf"/>
</dbReference>
<dbReference type="Proteomes" id="UP001203880">
    <property type="component" value="Unassembled WGS sequence"/>
</dbReference>
<proteinExistence type="predicted"/>
<dbReference type="EMBL" id="JAMFMB010000004">
    <property type="protein sequence ID" value="MCL6282812.1"/>
    <property type="molecule type" value="Genomic_DNA"/>
</dbReference>
<dbReference type="Pfam" id="PF00691">
    <property type="entry name" value="OmpA"/>
    <property type="match status" value="1"/>
</dbReference>
<feature type="domain" description="OmpA-like" evidence="7">
    <location>
        <begin position="485"/>
        <end position="603"/>
    </location>
</feature>
<keyword evidence="6" id="KW-0732">Signal</keyword>